<dbReference type="GO" id="GO:0006298">
    <property type="term" value="P:mismatch repair"/>
    <property type="evidence" value="ECO:0007669"/>
    <property type="project" value="TreeGrafter"/>
</dbReference>
<dbReference type="InterPro" id="IPR004583">
    <property type="entry name" value="DNA_repair_Rad4"/>
</dbReference>
<dbReference type="InterPro" id="IPR036985">
    <property type="entry name" value="Transglutaminase-like_sf"/>
</dbReference>
<dbReference type="GO" id="GO:0003684">
    <property type="term" value="F:damaged DNA binding"/>
    <property type="evidence" value="ECO:0007669"/>
    <property type="project" value="InterPro"/>
</dbReference>
<organism evidence="3 4">
    <name type="scientific">Ridgeia piscesae</name>
    <name type="common">Tubeworm</name>
    <dbReference type="NCBI Taxonomy" id="27915"/>
    <lineage>
        <taxon>Eukaryota</taxon>
        <taxon>Metazoa</taxon>
        <taxon>Spiralia</taxon>
        <taxon>Lophotrochozoa</taxon>
        <taxon>Annelida</taxon>
        <taxon>Polychaeta</taxon>
        <taxon>Sedentaria</taxon>
        <taxon>Canalipalpata</taxon>
        <taxon>Sabellida</taxon>
        <taxon>Siboglinidae</taxon>
        <taxon>Ridgeia</taxon>
    </lineage>
</organism>
<dbReference type="InterPro" id="IPR038765">
    <property type="entry name" value="Papain-like_cys_pep_sf"/>
</dbReference>
<dbReference type="GO" id="GO:0005737">
    <property type="term" value="C:cytoplasm"/>
    <property type="evidence" value="ECO:0007669"/>
    <property type="project" value="TreeGrafter"/>
</dbReference>
<protein>
    <recommendedName>
        <fullName evidence="2">Rad4/PNGase transglutaminase-like fold domain-containing protein</fullName>
    </recommendedName>
</protein>
<accession>A0AAD9P3M8</accession>
<reference evidence="3" key="1">
    <citation type="journal article" date="2023" name="Mol. Biol. Evol.">
        <title>Third-Generation Sequencing Reveals the Adaptive Role of the Epigenome in Three Deep-Sea Polychaetes.</title>
        <authorList>
            <person name="Perez M."/>
            <person name="Aroh O."/>
            <person name="Sun Y."/>
            <person name="Lan Y."/>
            <person name="Juniper S.K."/>
            <person name="Young C.R."/>
            <person name="Angers B."/>
            <person name="Qian P.Y."/>
        </authorList>
    </citation>
    <scope>NUCLEOTIDE SEQUENCE</scope>
    <source>
        <strain evidence="3">R07B-5</strain>
    </source>
</reference>
<dbReference type="GO" id="GO:0000111">
    <property type="term" value="C:nucleotide-excision repair factor 2 complex"/>
    <property type="evidence" value="ECO:0007669"/>
    <property type="project" value="TreeGrafter"/>
</dbReference>
<dbReference type="Pfam" id="PF03835">
    <property type="entry name" value="Rad4"/>
    <property type="match status" value="1"/>
</dbReference>
<dbReference type="GO" id="GO:0003697">
    <property type="term" value="F:single-stranded DNA binding"/>
    <property type="evidence" value="ECO:0007669"/>
    <property type="project" value="TreeGrafter"/>
</dbReference>
<dbReference type="Proteomes" id="UP001209878">
    <property type="component" value="Unassembled WGS sequence"/>
</dbReference>
<dbReference type="GO" id="GO:0006289">
    <property type="term" value="P:nucleotide-excision repair"/>
    <property type="evidence" value="ECO:0007669"/>
    <property type="project" value="InterPro"/>
</dbReference>
<dbReference type="EMBL" id="JAODUO010000162">
    <property type="protein sequence ID" value="KAK2187538.1"/>
    <property type="molecule type" value="Genomic_DNA"/>
</dbReference>
<dbReference type="PANTHER" id="PTHR12135:SF0">
    <property type="entry name" value="DNA REPAIR PROTEIN COMPLEMENTING XP-C CELLS"/>
    <property type="match status" value="1"/>
</dbReference>
<gene>
    <name evidence="3" type="ORF">NP493_162g03020</name>
</gene>
<dbReference type="AlphaFoldDB" id="A0AAD9P3M8"/>
<evidence type="ECO:0000259" key="2">
    <source>
        <dbReference type="Pfam" id="PF03835"/>
    </source>
</evidence>
<dbReference type="Gene3D" id="3.90.260.10">
    <property type="entry name" value="Transglutaminase-like"/>
    <property type="match status" value="1"/>
</dbReference>
<proteinExistence type="predicted"/>
<feature type="region of interest" description="Disordered" evidence="1">
    <location>
        <begin position="45"/>
        <end position="135"/>
    </location>
</feature>
<dbReference type="InterPro" id="IPR018325">
    <property type="entry name" value="Rad4/PNGase_transGLS-fold"/>
</dbReference>
<evidence type="ECO:0000256" key="1">
    <source>
        <dbReference type="SAM" id="MobiDB-lite"/>
    </source>
</evidence>
<feature type="domain" description="Rad4/PNGase transglutaminase-like fold" evidence="2">
    <location>
        <begin position="173"/>
        <end position="248"/>
    </location>
</feature>
<feature type="compositionally biased region" description="Acidic residues" evidence="1">
    <location>
        <begin position="107"/>
        <end position="117"/>
    </location>
</feature>
<keyword evidence="4" id="KW-1185">Reference proteome</keyword>
<sequence>MTSKDDLRTNDGTKQKLDIDEIKQEGVTLSAKISAKCKVKAAVKTSCEEEGLGNKKDVKAEPAGGCPGRGTQLEGGRPRRRVSKVNYNEVTQQEDGDEASEAGHPSEDEDSGDEDLLTDGGKGKGTVGRVATEEEGYVQEISDNDDDFVEETVKMRLGSKVQKPTRQKRKVAECDSEDCVTLDKDGSGTDHWTEVFLPCEQTWICVDCVRARVAEPEKMERRATSPICYVVAYDNSKYHHPTETSYTKHSLLTASVNQVWI</sequence>
<name>A0AAD9P3M8_RIDPI</name>
<evidence type="ECO:0000313" key="3">
    <source>
        <dbReference type="EMBL" id="KAK2187538.1"/>
    </source>
</evidence>
<dbReference type="GO" id="GO:0071942">
    <property type="term" value="C:XPC complex"/>
    <property type="evidence" value="ECO:0007669"/>
    <property type="project" value="TreeGrafter"/>
</dbReference>
<evidence type="ECO:0000313" key="4">
    <source>
        <dbReference type="Proteomes" id="UP001209878"/>
    </source>
</evidence>
<dbReference type="PANTHER" id="PTHR12135">
    <property type="entry name" value="DNA REPAIR PROTEIN XP-C / RAD4"/>
    <property type="match status" value="1"/>
</dbReference>
<dbReference type="SUPFAM" id="SSF54001">
    <property type="entry name" value="Cysteine proteinases"/>
    <property type="match status" value="1"/>
</dbReference>
<comment type="caution">
    <text evidence="3">The sequence shown here is derived from an EMBL/GenBank/DDBJ whole genome shotgun (WGS) entry which is preliminary data.</text>
</comment>